<feature type="transmembrane region" description="Helical" evidence="1">
    <location>
        <begin position="483"/>
        <end position="505"/>
    </location>
</feature>
<evidence type="ECO:0000256" key="1">
    <source>
        <dbReference type="SAM" id="Phobius"/>
    </source>
</evidence>
<feature type="transmembrane region" description="Helical" evidence="1">
    <location>
        <begin position="444"/>
        <end position="471"/>
    </location>
</feature>
<dbReference type="Gene3D" id="1.10.530.10">
    <property type="match status" value="1"/>
</dbReference>
<feature type="domain" description="Tape measure protein N-terminal" evidence="3">
    <location>
        <begin position="121"/>
        <end position="287"/>
    </location>
</feature>
<feature type="transmembrane region" description="Helical" evidence="1">
    <location>
        <begin position="414"/>
        <end position="438"/>
    </location>
</feature>
<dbReference type="RefSeq" id="WP_380045059.1">
    <property type="nucleotide sequence ID" value="NZ_JBHSOH010000001.1"/>
</dbReference>
<organism evidence="4 5">
    <name type="scientific">Deinococcus petrolearius</name>
    <dbReference type="NCBI Taxonomy" id="1751295"/>
    <lineage>
        <taxon>Bacteria</taxon>
        <taxon>Thermotogati</taxon>
        <taxon>Deinococcota</taxon>
        <taxon>Deinococci</taxon>
        <taxon>Deinococcales</taxon>
        <taxon>Deinococcaceae</taxon>
        <taxon>Deinococcus</taxon>
    </lineage>
</organism>
<keyword evidence="1" id="KW-0472">Membrane</keyword>
<comment type="caution">
    <text evidence="4">The sequence shown here is derived from an EMBL/GenBank/DDBJ whole genome shotgun (WGS) entry which is preliminary data.</text>
</comment>
<dbReference type="InterPro" id="IPR053058">
    <property type="entry name" value="Mulikevirus_tape_measure"/>
</dbReference>
<sequence length="842" mass="90013">MEWILKLVDRVTAPARRMVAAADALERRLGRVNDRSERLAQSYVGAGRAAERSAAMMDRAYARPENRLLRMWRTTVAFTRATAQVGVAAGLAGGAALTRAAIGGMSQREGSLESLGTLLKTQDAAQVRSAASFVGRFADVTPFEDPDVMGSVRQLLAAQFSFEQTKGIARITGDAASAMGSDVADAAFKWQVIIRALGQIKAKGRVQGDELLQLQEAGIGTDKYLKKYAGPDYRKLMERGQLSADQGLSAILAGLDEEFEGSMERMSRTYSGLMSTLASRPKRIFGAMFDQGALDAPKRVLQNLVEMTDFSRPPGSLALDRMAALGQRLMDVLFRPLDSVTGGNRGAAAIDALLDRLEAFVGWMERTAPTVQAMLGGMVGGFQMMWRVARFILRPLERFLRMLGLIGEDDSQGLARVVGYLLAGAVALKLFGMGLMFLLGPTPFIITLFGGLLLLSRALPMLAASGVISAAAMGRMQLVLSKLIPAVRIFAILTGGVHGVLLGLGVAAGKVWSMFLMPLLAGVSRFVRVLRTGGGVLGALRAGLAFAARFGWIARLLSGGGRLIAVFAGLSNPIGWIITGLLTVKEVGDAIYDRFSGFANLIDDIKGKLSWVLKPADQQDTVLGRALAFDPLQWIQGKPQAWEQANANFAQGVQGVAGRLGVKAGDLLKVMAFESGLNPAARNKQSGASGLIQFMPDTARELGTTVEALRGMSREQQLPYIERYLRARGVKPGADLEQLYMSVLAGNANTRGELWRQGSIQYTQNSGLDSDKDGVITSTEAVQAVERRWQTDGPKLMQTLNITVQGTPDPAAVAAIQGAAYNGTLNALGQVATEGGWSPGGK</sequence>
<proteinExistence type="predicted"/>
<dbReference type="InterPro" id="IPR023346">
    <property type="entry name" value="Lysozyme-like_dom_sf"/>
</dbReference>
<dbReference type="PANTHER" id="PTHR38812">
    <property type="entry name" value="MU-LIKE PROPHAGE FLUMU PROTEIN GP42"/>
    <property type="match status" value="1"/>
</dbReference>
<dbReference type="Pfam" id="PF20155">
    <property type="entry name" value="TMP_3"/>
    <property type="match status" value="1"/>
</dbReference>
<evidence type="ECO:0000313" key="4">
    <source>
        <dbReference type="EMBL" id="MFC5846740.1"/>
    </source>
</evidence>
<evidence type="ECO:0000259" key="3">
    <source>
        <dbReference type="Pfam" id="PF20155"/>
    </source>
</evidence>
<dbReference type="EMBL" id="JBHSOH010000001">
    <property type="protein sequence ID" value="MFC5846740.1"/>
    <property type="molecule type" value="Genomic_DNA"/>
</dbReference>
<gene>
    <name evidence="4" type="ORF">ACFPQ6_00320</name>
</gene>
<dbReference type="InterPro" id="IPR013491">
    <property type="entry name" value="Tape_meas_N"/>
</dbReference>
<accession>A0ABW1DDX4</accession>
<keyword evidence="1" id="KW-1133">Transmembrane helix</keyword>
<name>A0ABW1DDX4_9DEIO</name>
<keyword evidence="1" id="KW-0812">Transmembrane</keyword>
<dbReference type="Proteomes" id="UP001595979">
    <property type="component" value="Unassembled WGS sequence"/>
</dbReference>
<reference evidence="5" key="1">
    <citation type="journal article" date="2019" name="Int. J. Syst. Evol. Microbiol.">
        <title>The Global Catalogue of Microorganisms (GCM) 10K type strain sequencing project: providing services to taxonomists for standard genome sequencing and annotation.</title>
        <authorList>
            <consortium name="The Broad Institute Genomics Platform"/>
            <consortium name="The Broad Institute Genome Sequencing Center for Infectious Disease"/>
            <person name="Wu L."/>
            <person name="Ma J."/>
        </authorList>
    </citation>
    <scope>NUCLEOTIDE SEQUENCE [LARGE SCALE GENOMIC DNA]</scope>
    <source>
        <strain evidence="5">CGMCC 1.15053</strain>
    </source>
</reference>
<feature type="transmembrane region" description="Helical" evidence="1">
    <location>
        <begin position="373"/>
        <end position="393"/>
    </location>
</feature>
<dbReference type="PANTHER" id="PTHR38812:SF2">
    <property type="entry name" value="MU-LIKE PROPHAGE FLUMU PROTEIN GP42"/>
    <property type="match status" value="1"/>
</dbReference>
<evidence type="ECO:0000259" key="2">
    <source>
        <dbReference type="Pfam" id="PF01464"/>
    </source>
</evidence>
<evidence type="ECO:0000313" key="5">
    <source>
        <dbReference type="Proteomes" id="UP001595979"/>
    </source>
</evidence>
<dbReference type="SUPFAM" id="SSF53955">
    <property type="entry name" value="Lysozyme-like"/>
    <property type="match status" value="1"/>
</dbReference>
<feature type="domain" description="Transglycosylase SLT" evidence="2">
    <location>
        <begin position="661"/>
        <end position="707"/>
    </location>
</feature>
<protein>
    <submittedName>
        <fullName evidence="4">Tape measure protein</fullName>
    </submittedName>
</protein>
<dbReference type="Pfam" id="PF01464">
    <property type="entry name" value="SLT"/>
    <property type="match status" value="1"/>
</dbReference>
<dbReference type="InterPro" id="IPR008258">
    <property type="entry name" value="Transglycosylase_SLT_dom_1"/>
</dbReference>
<keyword evidence="5" id="KW-1185">Reference proteome</keyword>